<organism evidence="2 3">
    <name type="scientific">Pseudaminobacter soli</name>
    <name type="common">ex Li et al. 2025</name>
    <dbReference type="NCBI Taxonomy" id="1295366"/>
    <lineage>
        <taxon>Bacteria</taxon>
        <taxon>Pseudomonadati</taxon>
        <taxon>Pseudomonadota</taxon>
        <taxon>Alphaproteobacteria</taxon>
        <taxon>Hyphomicrobiales</taxon>
        <taxon>Phyllobacteriaceae</taxon>
        <taxon>Pseudaminobacter</taxon>
    </lineage>
</organism>
<keyword evidence="1" id="KW-0175">Coiled coil</keyword>
<feature type="coiled-coil region" evidence="1">
    <location>
        <begin position="81"/>
        <end position="108"/>
    </location>
</feature>
<comment type="caution">
    <text evidence="2">The sequence shown here is derived from an EMBL/GenBank/DDBJ whole genome shotgun (WGS) entry which is preliminary data.</text>
</comment>
<reference evidence="2 3" key="1">
    <citation type="submission" date="2018-03" db="EMBL/GenBank/DDBJ databases">
        <title>The draft genome of Mesorhizobium soli JCM 19897.</title>
        <authorList>
            <person name="Li L."/>
            <person name="Liu L."/>
            <person name="Liang L."/>
            <person name="Wang T."/>
            <person name="Zhang X."/>
        </authorList>
    </citation>
    <scope>NUCLEOTIDE SEQUENCE [LARGE SCALE GENOMIC DNA]</scope>
    <source>
        <strain evidence="2 3">JCM 19897</strain>
    </source>
</reference>
<dbReference type="EMBL" id="PXYL01000007">
    <property type="protein sequence ID" value="PSJ59878.1"/>
    <property type="molecule type" value="Genomic_DNA"/>
</dbReference>
<dbReference type="Proteomes" id="UP000240653">
    <property type="component" value="Unassembled WGS sequence"/>
</dbReference>
<evidence type="ECO:0000313" key="3">
    <source>
        <dbReference type="Proteomes" id="UP000240653"/>
    </source>
</evidence>
<keyword evidence="3" id="KW-1185">Reference proteome</keyword>
<dbReference type="AlphaFoldDB" id="A0A2P7SBM6"/>
<sequence length="142" mass="16457">MARARLTDKEVEMIVGTLASWKGTLTWKKLLDRVQPFLRRSFTRQGLDKNDSIKLAYGLAKDRIRTRPKRKDVESDLPPELAYAQRRIDTLTAEVARLEAERERFLERFATWLYNARSRGLSEADLNLGLPPIDRGPSEVMR</sequence>
<dbReference type="OrthoDB" id="8702396at2"/>
<proteinExistence type="predicted"/>
<evidence type="ECO:0000256" key="1">
    <source>
        <dbReference type="SAM" id="Coils"/>
    </source>
</evidence>
<gene>
    <name evidence="2" type="ORF">C7I85_16215</name>
</gene>
<name>A0A2P7SBM6_9HYPH</name>
<evidence type="ECO:0000313" key="2">
    <source>
        <dbReference type="EMBL" id="PSJ59878.1"/>
    </source>
</evidence>
<protein>
    <submittedName>
        <fullName evidence="2">Uncharacterized protein</fullName>
    </submittedName>
</protein>
<accession>A0A2P7SBM6</accession>
<dbReference type="RefSeq" id="WP_106725020.1">
    <property type="nucleotide sequence ID" value="NZ_PXYL01000007.1"/>
</dbReference>